<protein>
    <recommendedName>
        <fullName evidence="1">BTB domain-containing protein</fullName>
    </recommendedName>
</protein>
<dbReference type="SUPFAM" id="SSF54695">
    <property type="entry name" value="POZ domain"/>
    <property type="match status" value="1"/>
</dbReference>
<evidence type="ECO:0000259" key="1">
    <source>
        <dbReference type="PROSITE" id="PS50097"/>
    </source>
</evidence>
<dbReference type="Gene3D" id="3.30.710.10">
    <property type="entry name" value="Potassium Channel Kv1.1, Chain A"/>
    <property type="match status" value="1"/>
</dbReference>
<name>A0AAV5SA90_9BILA</name>
<evidence type="ECO:0000313" key="3">
    <source>
        <dbReference type="Proteomes" id="UP001432027"/>
    </source>
</evidence>
<sequence>KTSNVTLLIGDKKVQVSKEYLGMHSPVFSGMFFGEFAEKGKKEIEIKDVVYEEFIDLLHLIY</sequence>
<dbReference type="InterPro" id="IPR011333">
    <property type="entry name" value="SKP1/BTB/POZ_sf"/>
</dbReference>
<dbReference type="PANTHER" id="PTHR47022:SF1">
    <property type="entry name" value="BTB AND MATH DOMAIN-CONTAINING PROTEIN 36-RELATED"/>
    <property type="match status" value="1"/>
</dbReference>
<dbReference type="InterPro" id="IPR000210">
    <property type="entry name" value="BTB/POZ_dom"/>
</dbReference>
<dbReference type="PANTHER" id="PTHR47022">
    <property type="entry name" value="BTB AND MATH DOMAIN-CONTAINING PROTEIN 36-RELATED"/>
    <property type="match status" value="1"/>
</dbReference>
<gene>
    <name evidence="2" type="ORF">PENTCL1PPCAC_1295</name>
</gene>
<feature type="non-terminal residue" evidence="2">
    <location>
        <position position="62"/>
    </location>
</feature>
<dbReference type="PROSITE" id="PS50097">
    <property type="entry name" value="BTB"/>
    <property type="match status" value="1"/>
</dbReference>
<keyword evidence="3" id="KW-1185">Reference proteome</keyword>
<comment type="caution">
    <text evidence="2">The sequence shown here is derived from an EMBL/GenBank/DDBJ whole genome shotgun (WGS) entry which is preliminary data.</text>
</comment>
<dbReference type="CDD" id="cd18186">
    <property type="entry name" value="BTB_POZ_ZBTB_KLHL-like"/>
    <property type="match status" value="1"/>
</dbReference>
<dbReference type="Proteomes" id="UP001432027">
    <property type="component" value="Unassembled WGS sequence"/>
</dbReference>
<reference evidence="2" key="1">
    <citation type="submission" date="2023-10" db="EMBL/GenBank/DDBJ databases">
        <title>Genome assembly of Pristionchus species.</title>
        <authorList>
            <person name="Yoshida K."/>
            <person name="Sommer R.J."/>
        </authorList>
    </citation>
    <scope>NUCLEOTIDE SEQUENCE</scope>
    <source>
        <strain evidence="2">RS0144</strain>
    </source>
</reference>
<feature type="domain" description="BTB" evidence="1">
    <location>
        <begin position="3"/>
        <end position="62"/>
    </location>
</feature>
<organism evidence="2 3">
    <name type="scientific">Pristionchus entomophagus</name>
    <dbReference type="NCBI Taxonomy" id="358040"/>
    <lineage>
        <taxon>Eukaryota</taxon>
        <taxon>Metazoa</taxon>
        <taxon>Ecdysozoa</taxon>
        <taxon>Nematoda</taxon>
        <taxon>Chromadorea</taxon>
        <taxon>Rhabditida</taxon>
        <taxon>Rhabditina</taxon>
        <taxon>Diplogasteromorpha</taxon>
        <taxon>Diplogasteroidea</taxon>
        <taxon>Neodiplogasteridae</taxon>
        <taxon>Pristionchus</taxon>
    </lineage>
</organism>
<evidence type="ECO:0000313" key="2">
    <source>
        <dbReference type="EMBL" id="GMS79120.1"/>
    </source>
</evidence>
<proteinExistence type="predicted"/>
<dbReference type="EMBL" id="BTSX01000001">
    <property type="protein sequence ID" value="GMS79120.1"/>
    <property type="molecule type" value="Genomic_DNA"/>
</dbReference>
<dbReference type="AlphaFoldDB" id="A0AAV5SA90"/>
<dbReference type="Pfam" id="PF00651">
    <property type="entry name" value="BTB"/>
    <property type="match status" value="1"/>
</dbReference>
<accession>A0AAV5SA90</accession>
<feature type="non-terminal residue" evidence="2">
    <location>
        <position position="1"/>
    </location>
</feature>